<dbReference type="OrthoDB" id="272810at2759"/>
<evidence type="ECO:0000313" key="5">
    <source>
        <dbReference type="Proteomes" id="UP000595437"/>
    </source>
</evidence>
<name>A0A7T8GQM9_CALRO</name>
<reference evidence="5" key="1">
    <citation type="submission" date="2021-01" db="EMBL/GenBank/DDBJ databases">
        <title>Caligus Genome Assembly.</title>
        <authorList>
            <person name="Gallardo-Escarate C."/>
        </authorList>
    </citation>
    <scope>NUCLEOTIDE SEQUENCE [LARGE SCALE GENOMIC DNA]</scope>
</reference>
<evidence type="ECO:0000259" key="3">
    <source>
        <dbReference type="Pfam" id="PF12624"/>
    </source>
</evidence>
<gene>
    <name evidence="4" type="ORF">FKW44_023998</name>
</gene>
<dbReference type="GO" id="GO:0045053">
    <property type="term" value="P:protein retention in Golgi apparatus"/>
    <property type="evidence" value="ECO:0007669"/>
    <property type="project" value="TreeGrafter"/>
</dbReference>
<keyword evidence="5" id="KW-1185">Reference proteome</keyword>
<evidence type="ECO:0000313" key="4">
    <source>
        <dbReference type="EMBL" id="QQP35706.1"/>
    </source>
</evidence>
<organism evidence="4 5">
    <name type="scientific">Caligus rogercresseyi</name>
    <name type="common">Sea louse</name>
    <dbReference type="NCBI Taxonomy" id="217165"/>
    <lineage>
        <taxon>Eukaryota</taxon>
        <taxon>Metazoa</taxon>
        <taxon>Ecdysozoa</taxon>
        <taxon>Arthropoda</taxon>
        <taxon>Crustacea</taxon>
        <taxon>Multicrustacea</taxon>
        <taxon>Hexanauplia</taxon>
        <taxon>Copepoda</taxon>
        <taxon>Siphonostomatoida</taxon>
        <taxon>Caligidae</taxon>
        <taxon>Caligus</taxon>
    </lineage>
</organism>
<dbReference type="PANTHER" id="PTHR16166">
    <property type="entry name" value="VACUOLAR PROTEIN SORTING-ASSOCIATED PROTEIN VPS13"/>
    <property type="match status" value="1"/>
</dbReference>
<dbReference type="EMBL" id="CP045907">
    <property type="protein sequence ID" value="QQP35706.1"/>
    <property type="molecule type" value="Genomic_DNA"/>
</dbReference>
<proteinExistence type="predicted"/>
<dbReference type="Pfam" id="PF12624">
    <property type="entry name" value="VPS13_N"/>
    <property type="match status" value="1"/>
</dbReference>
<feature type="region of interest" description="Disordered" evidence="2">
    <location>
        <begin position="688"/>
        <end position="724"/>
    </location>
</feature>
<evidence type="ECO:0000256" key="2">
    <source>
        <dbReference type="SAM" id="MobiDB-lite"/>
    </source>
</evidence>
<evidence type="ECO:0000256" key="1">
    <source>
        <dbReference type="ARBA" id="ARBA00022448"/>
    </source>
</evidence>
<dbReference type="PANTHER" id="PTHR16166:SF141">
    <property type="entry name" value="INTERMEMBRANE LIPID TRANSFER PROTEIN VPS13D"/>
    <property type="match status" value="1"/>
</dbReference>
<keyword evidence="1" id="KW-0813">Transport</keyword>
<feature type="compositionally biased region" description="Polar residues" evidence="2">
    <location>
        <begin position="1104"/>
        <end position="1118"/>
    </location>
</feature>
<dbReference type="InterPro" id="IPR026854">
    <property type="entry name" value="VPS13_N"/>
</dbReference>
<feature type="domain" description="Chorein N-terminal" evidence="3">
    <location>
        <begin position="1"/>
        <end position="1216"/>
    </location>
</feature>
<dbReference type="InterPro" id="IPR026847">
    <property type="entry name" value="VPS13"/>
</dbReference>
<dbReference type="GO" id="GO:0007005">
    <property type="term" value="P:mitochondrion organization"/>
    <property type="evidence" value="ECO:0007669"/>
    <property type="project" value="TreeGrafter"/>
</dbReference>
<protein>
    <recommendedName>
        <fullName evidence="3">Chorein N-terminal domain-containing protein</fullName>
    </recommendedName>
</protein>
<accession>A0A7T8GQM9</accession>
<dbReference type="AlphaFoldDB" id="A0A7T8GQM9"/>
<sequence>MLKGLATWFLNNYLGKYLEDLNTDQLRIALSEGEVELENAPFRKEAFKFLDPALDVKAGFVGHIKLKVPVAKLRSEPWTLLLEKVYILFGPQNFQDFDEDLEDQVLLEKKLISLDGIEAEWRAIEEASGSYDNWKSQGSSFITTILENLQVHIRDVHIRYEDNVTSPIPFSCGLLLESLSAETCDENWLPKFVSRDASNQTHIFKTLDLRYLGLYLNVGSEADIFGACDIPTLSQKMSSASWSYLLKPVSLNATLKKNCQIHVRVNSIPLEITNTQYSCALHGLRAFISFVRTGGYGSGGLREWWQYAITSHMERIHQHNAQYSWTNLLSKARENVSYVEAFKEYLLNPVGISIEIKTFKESVDASRSYEELKILRNIVVQQLKAEMMFSSSAIPSAVVEKKSMTWYEWWYGIDDGGPPEAPEVDEEDETDRELYHHKDAILARINFSLESGSLKLFSIDDLNDQKREIFEFKFEKMKSNFESRPRTKSHKFELSLGALYLRDRISTEASMFPVLISPANGAEHIHRCIVSLSISTWIHFQNGGLDPLYLLFETNPSRHVDVRLHCRSQSLNIVYNPIIVHFLSDFLRIPSDLNKSSNLTEKIKSAALNRIEEAKQRTKEELRRNLHQILDGEGPEAEEGFLSGKKVLDVSFELSAPQILIPESFVDKNALIFVVDFGKLHLSNGYLEPGSNCRQHENDDEDDDEDEFCTPVSTPEELEPQEEDITKSSVPKIAELDSSKLYNSFSLTLSDMQILISKIKDNWKYAHLKGTSSLHILDKFSIKLQLEKRIPSLLDTEFPNIVIAGSLPKIVVHFNEEKIFALKRMNNLLRGNDLDSSVKNRRNCASVSTQTHILCSEANEETSKSQKSDVIFSSWGSSHPIDQSSRLFLIYFCIDDLAIELQSQDKSIAEIQVTGVKASLTRRPFDTNISLSVHSLLVVDAIQTFGPNFELLVASHRNVCVDSISGSLRGSEPATPFSPRSPDPTKSSYLSSVPQLKIHKALSSLQKAPIYVISSSALGNIGGFHLPEMIDPDALIVIDVVIVSPNCPGEEDDPNEQHKIISVQFNSLDIIANQETIIELIGFIKRISPDIPSAKARHLPLRDSGTQTSDWDGDSYSSLDPDPPKEESSSYHGSLSTKTELTAEFQRLNVLLLRANTGKMIGTALLTEVKIFSSYGKTVDVSGSLGGLHVINLLSGSSLHQKIISIGKDPFIEGDNSWCNKSLHEELYNTSSAQMQDDIQAFTFNFSKKARKFF</sequence>
<feature type="region of interest" description="Disordered" evidence="2">
    <location>
        <begin position="967"/>
        <end position="988"/>
    </location>
</feature>
<feature type="compositionally biased region" description="Acidic residues" evidence="2">
    <location>
        <begin position="698"/>
        <end position="708"/>
    </location>
</feature>
<dbReference type="Proteomes" id="UP000595437">
    <property type="component" value="Chromosome 18"/>
</dbReference>
<feature type="region of interest" description="Disordered" evidence="2">
    <location>
        <begin position="1096"/>
        <end position="1136"/>
    </location>
</feature>
<dbReference type="GO" id="GO:0006623">
    <property type="term" value="P:protein targeting to vacuole"/>
    <property type="evidence" value="ECO:0007669"/>
    <property type="project" value="TreeGrafter"/>
</dbReference>